<feature type="coiled-coil region" evidence="1">
    <location>
        <begin position="78"/>
        <end position="118"/>
    </location>
</feature>
<dbReference type="InterPro" id="IPR001584">
    <property type="entry name" value="Integrase_cat-core"/>
</dbReference>
<evidence type="ECO:0000256" key="2">
    <source>
        <dbReference type="SAM" id="MobiDB-lite"/>
    </source>
</evidence>
<dbReference type="GO" id="GO:0003676">
    <property type="term" value="F:nucleic acid binding"/>
    <property type="evidence" value="ECO:0007669"/>
    <property type="project" value="InterPro"/>
</dbReference>
<feature type="compositionally biased region" description="Basic and acidic residues" evidence="2">
    <location>
        <begin position="361"/>
        <end position="370"/>
    </location>
</feature>
<dbReference type="PANTHER" id="PTHR46888:SF13">
    <property type="entry name" value="RIBONUCLEASE H"/>
    <property type="match status" value="1"/>
</dbReference>
<organism evidence="4 5">
    <name type="scientific">Holothuria leucospilota</name>
    <name type="common">Black long sea cucumber</name>
    <name type="synonym">Mertensiothuria leucospilota</name>
    <dbReference type="NCBI Taxonomy" id="206669"/>
    <lineage>
        <taxon>Eukaryota</taxon>
        <taxon>Metazoa</taxon>
        <taxon>Echinodermata</taxon>
        <taxon>Eleutherozoa</taxon>
        <taxon>Echinozoa</taxon>
        <taxon>Holothuroidea</taxon>
        <taxon>Aspidochirotacea</taxon>
        <taxon>Aspidochirotida</taxon>
        <taxon>Holothuriidae</taxon>
        <taxon>Holothuria</taxon>
    </lineage>
</organism>
<dbReference type="Gene3D" id="3.30.420.10">
    <property type="entry name" value="Ribonuclease H-like superfamily/Ribonuclease H"/>
    <property type="match status" value="1"/>
</dbReference>
<feature type="compositionally biased region" description="Polar residues" evidence="2">
    <location>
        <begin position="321"/>
        <end position="330"/>
    </location>
</feature>
<dbReference type="Pfam" id="PF17921">
    <property type="entry name" value="Integrase_H2C2"/>
    <property type="match status" value="1"/>
</dbReference>
<gene>
    <name evidence="4" type="ORF">HOLleu_03708</name>
</gene>
<evidence type="ECO:0000313" key="5">
    <source>
        <dbReference type="Proteomes" id="UP001152320"/>
    </source>
</evidence>
<dbReference type="EMBL" id="JAIZAY010000001">
    <property type="protein sequence ID" value="KAJ8050484.1"/>
    <property type="molecule type" value="Genomic_DNA"/>
</dbReference>
<dbReference type="GO" id="GO:0015074">
    <property type="term" value="P:DNA integration"/>
    <property type="evidence" value="ECO:0007669"/>
    <property type="project" value="InterPro"/>
</dbReference>
<dbReference type="InterPro" id="IPR012337">
    <property type="entry name" value="RNaseH-like_sf"/>
</dbReference>
<feature type="compositionally biased region" description="Basic and acidic residues" evidence="2">
    <location>
        <begin position="656"/>
        <end position="676"/>
    </location>
</feature>
<accession>A0A9Q1CTR6</accession>
<dbReference type="Gene3D" id="1.10.4020.10">
    <property type="entry name" value="DNA breaking-rejoining enzymes"/>
    <property type="match status" value="1"/>
</dbReference>
<evidence type="ECO:0000313" key="4">
    <source>
        <dbReference type="EMBL" id="KAJ8050484.1"/>
    </source>
</evidence>
<feature type="region of interest" description="Disordered" evidence="2">
    <location>
        <begin position="321"/>
        <end position="375"/>
    </location>
</feature>
<dbReference type="InterPro" id="IPR038269">
    <property type="entry name" value="SCAN_sf"/>
</dbReference>
<sequence>MPFNLDKFVASPSVEELDSLKKSEIVKVAKHYGVEFQPLMRKDEIKRYVLEYLVDESILPSTVLETAITVPTDNTFELKRLEMEMNKEIRLKEMEREREREERERKEREMQMQREKEAREHEFRLKQLELGVIKGSDPKIGLDTGVFDVSKQVKFVPRFQEDNVEKFFNHFEKLGEQLKWPRDKWSILIQSNFTGKAQEVYSALSIEDSMDYDKVKKAILQAYELVPEAYRQKFRKYRKADTQTYVEFTYQKERHFDRWCASKKVSTFDTLRQLMLVEEFKRCVNDDIKTHLEENKADNLKEVANLADQYALTHKFSKVGQTQNKGQFSRPNKKYGKSSGTTGNSAGSQSGSVSPTNSGKKQPDSSRQKNEQVSSNKAAFKDIICGFCHKKGHTMANCFTLAKLKETETASNALANAENSSEVVVTLRPNSNNKIKEEYLPFVSEGFISLDGNSAHPPVKIKILRDTGATQSLLLDGVLPLSDSTSTGANVLIQGVECGFISVPLHKINLKSDLVSGSVMVGVRPTLPVKGVSLLLGNDLAGGKVVANAILTDKPCDYNNTEQLEKESPNLFPACAVTRAMSQKLAMDDNLKHPPSKSEDTVPKSGASRESCKDDNLEHPLSKNEGMISENKDDKLNHPPSKIEELVPNNGTTLLPKEDNKASRGKDSSKNVHESEDSWYDLSQSFMTNLNDSQDCESPGPTHSEGVEQEKSKMSDTLHRDQLSVQQQHDEELQPLMAGALTEDESKDVPVCFYFKNNILMRKWRPPDAPLDEEWRIYHQIVVPRTYRREILSIAHEMPFAGHLGVNKTYHRILNHFYWPKLKSDVAKFCKTCHSCQMVGKPNQKIPAAPFEPIPAFEEPFSRVIIDCVGPLPKSRAGHQYILTIMCASTRFPEAIPLRNIKARTVLQALLKFFTLFGLPKEIQSDQGSNFMSTVYQQMLYELGIDQIKSSPYHPESQGALERFHQTLKNMLKTYCHDNERDWDEGIPFVMFAARESIQESLGFSPLNLSLDTQFVDH</sequence>
<feature type="compositionally biased region" description="Basic and acidic residues" evidence="2">
    <location>
        <begin position="705"/>
        <end position="729"/>
    </location>
</feature>
<dbReference type="FunFam" id="1.10.340.70:FF:000001">
    <property type="entry name" value="Retrovirus-related Pol polyprotein from transposon gypsy-like Protein"/>
    <property type="match status" value="1"/>
</dbReference>
<dbReference type="PANTHER" id="PTHR46888">
    <property type="entry name" value="ZINC KNUCKLE DOMAINCONTAINING PROTEIN-RELATED"/>
    <property type="match status" value="1"/>
</dbReference>
<reference evidence="4" key="1">
    <citation type="submission" date="2021-10" db="EMBL/GenBank/DDBJ databases">
        <title>Tropical sea cucumber genome reveals ecological adaptation and Cuvierian tubules defense mechanism.</title>
        <authorList>
            <person name="Chen T."/>
        </authorList>
    </citation>
    <scope>NUCLEOTIDE SEQUENCE</scope>
    <source>
        <strain evidence="4">Nanhai2018</strain>
        <tissue evidence="4">Muscle</tissue>
    </source>
</reference>
<dbReference type="FunFam" id="3.30.420.10:FF:000032">
    <property type="entry name" value="Retrovirus-related Pol polyprotein from transposon 297-like Protein"/>
    <property type="match status" value="1"/>
</dbReference>
<feature type="region of interest" description="Disordered" evidence="2">
    <location>
        <begin position="689"/>
        <end position="729"/>
    </location>
</feature>
<feature type="domain" description="Integrase catalytic" evidence="3">
    <location>
        <begin position="856"/>
        <end position="1014"/>
    </location>
</feature>
<keyword evidence="1" id="KW-0175">Coiled coil</keyword>
<evidence type="ECO:0000256" key="1">
    <source>
        <dbReference type="SAM" id="Coils"/>
    </source>
</evidence>
<comment type="caution">
    <text evidence="4">The sequence shown here is derived from an EMBL/GenBank/DDBJ whole genome shotgun (WGS) entry which is preliminary data.</text>
</comment>
<feature type="compositionally biased region" description="Polar residues" evidence="2">
    <location>
        <begin position="338"/>
        <end position="360"/>
    </location>
</feature>
<dbReference type="OrthoDB" id="10064731at2759"/>
<dbReference type="SUPFAM" id="SSF47353">
    <property type="entry name" value="Retrovirus capsid dimerization domain-like"/>
    <property type="match status" value="1"/>
</dbReference>
<dbReference type="InterPro" id="IPR036397">
    <property type="entry name" value="RNaseH_sf"/>
</dbReference>
<evidence type="ECO:0000259" key="3">
    <source>
        <dbReference type="PROSITE" id="PS50994"/>
    </source>
</evidence>
<dbReference type="Pfam" id="PF02023">
    <property type="entry name" value="SCAN"/>
    <property type="match status" value="1"/>
</dbReference>
<name>A0A9Q1CTR6_HOLLE</name>
<proteinExistence type="predicted"/>
<dbReference type="InterPro" id="IPR041588">
    <property type="entry name" value="Integrase_H2C2"/>
</dbReference>
<dbReference type="InterPro" id="IPR003309">
    <property type="entry name" value="SCAN_dom"/>
</dbReference>
<dbReference type="Gene3D" id="1.10.340.70">
    <property type="match status" value="1"/>
</dbReference>
<dbReference type="SUPFAM" id="SSF53098">
    <property type="entry name" value="Ribonuclease H-like"/>
    <property type="match status" value="1"/>
</dbReference>
<feature type="region of interest" description="Disordered" evidence="2">
    <location>
        <begin position="587"/>
        <end position="676"/>
    </location>
</feature>
<feature type="compositionally biased region" description="Basic and acidic residues" evidence="2">
    <location>
        <begin position="630"/>
        <end position="645"/>
    </location>
</feature>
<dbReference type="PROSITE" id="PS50994">
    <property type="entry name" value="INTEGRASE"/>
    <property type="match status" value="1"/>
</dbReference>
<dbReference type="Pfam" id="PF00665">
    <property type="entry name" value="rve"/>
    <property type="match status" value="1"/>
</dbReference>
<dbReference type="AlphaFoldDB" id="A0A9Q1CTR6"/>
<feature type="compositionally biased region" description="Basic and acidic residues" evidence="2">
    <location>
        <begin position="610"/>
        <end position="622"/>
    </location>
</feature>
<dbReference type="Proteomes" id="UP001152320">
    <property type="component" value="Chromosome 1"/>
</dbReference>
<feature type="compositionally biased region" description="Basic and acidic residues" evidence="2">
    <location>
        <begin position="587"/>
        <end position="602"/>
    </location>
</feature>
<protein>
    <recommendedName>
        <fullName evidence="3">Integrase catalytic domain-containing protein</fullName>
    </recommendedName>
</protein>
<keyword evidence="5" id="KW-1185">Reference proteome</keyword>